<accession>A0A1Y1ZYJ9</accession>
<evidence type="ECO:0000256" key="1">
    <source>
        <dbReference type="PROSITE-ProRule" id="PRU00042"/>
    </source>
</evidence>
<protein>
    <recommendedName>
        <fullName evidence="2">C2H2-type domain-containing protein</fullName>
    </recommendedName>
</protein>
<dbReference type="EMBL" id="MCFA01000026">
    <property type="protein sequence ID" value="ORY15260.1"/>
    <property type="molecule type" value="Genomic_DNA"/>
</dbReference>
<organism evidence="3 4">
    <name type="scientific">Clohesyomyces aquaticus</name>
    <dbReference type="NCBI Taxonomy" id="1231657"/>
    <lineage>
        <taxon>Eukaryota</taxon>
        <taxon>Fungi</taxon>
        <taxon>Dikarya</taxon>
        <taxon>Ascomycota</taxon>
        <taxon>Pezizomycotina</taxon>
        <taxon>Dothideomycetes</taxon>
        <taxon>Pleosporomycetidae</taxon>
        <taxon>Pleosporales</taxon>
        <taxon>Lindgomycetaceae</taxon>
        <taxon>Clohesyomyces</taxon>
    </lineage>
</organism>
<keyword evidence="1" id="KW-0863">Zinc-finger</keyword>
<keyword evidence="1" id="KW-0479">Metal-binding</keyword>
<keyword evidence="4" id="KW-1185">Reference proteome</keyword>
<sequence>MFSKHLRDSGAHNFCPECSYDATFWYGLSDHCRDRGSCIVSDGCTTRQELWCPDSYRQHVQDANFCRHCDRHYEPPSNLTHWHKLTHCSPQYECSICPRQFTTYGRIMIHYEAGHCTDAIRVNELVARCYQWPSTSNPAIG</sequence>
<dbReference type="PROSITE" id="PS00028">
    <property type="entry name" value="ZINC_FINGER_C2H2_1"/>
    <property type="match status" value="1"/>
</dbReference>
<feature type="domain" description="C2H2-type" evidence="2">
    <location>
        <begin position="92"/>
        <end position="120"/>
    </location>
</feature>
<dbReference type="GO" id="GO:0008270">
    <property type="term" value="F:zinc ion binding"/>
    <property type="evidence" value="ECO:0007669"/>
    <property type="project" value="UniProtKB-KW"/>
</dbReference>
<dbReference type="Proteomes" id="UP000193144">
    <property type="component" value="Unassembled WGS sequence"/>
</dbReference>
<keyword evidence="1" id="KW-0862">Zinc</keyword>
<dbReference type="InterPro" id="IPR013087">
    <property type="entry name" value="Znf_C2H2_type"/>
</dbReference>
<reference evidence="3 4" key="1">
    <citation type="submission" date="2016-07" db="EMBL/GenBank/DDBJ databases">
        <title>Pervasive Adenine N6-methylation of Active Genes in Fungi.</title>
        <authorList>
            <consortium name="DOE Joint Genome Institute"/>
            <person name="Mondo S.J."/>
            <person name="Dannebaum R.O."/>
            <person name="Kuo R.C."/>
            <person name="Labutti K."/>
            <person name="Haridas S."/>
            <person name="Kuo A."/>
            <person name="Salamov A."/>
            <person name="Ahrendt S.R."/>
            <person name="Lipzen A."/>
            <person name="Sullivan W."/>
            <person name="Andreopoulos W.B."/>
            <person name="Clum A."/>
            <person name="Lindquist E."/>
            <person name="Daum C."/>
            <person name="Ramamoorthy G.K."/>
            <person name="Gryganskyi A."/>
            <person name="Culley D."/>
            <person name="Magnuson J.K."/>
            <person name="James T.Y."/>
            <person name="O'Malley M.A."/>
            <person name="Stajich J.E."/>
            <person name="Spatafora J.W."/>
            <person name="Visel A."/>
            <person name="Grigoriev I.V."/>
        </authorList>
    </citation>
    <scope>NUCLEOTIDE SEQUENCE [LARGE SCALE GENOMIC DNA]</scope>
    <source>
        <strain evidence="3 4">CBS 115471</strain>
    </source>
</reference>
<name>A0A1Y1ZYJ9_9PLEO</name>
<proteinExistence type="predicted"/>
<comment type="caution">
    <text evidence="3">The sequence shown here is derived from an EMBL/GenBank/DDBJ whole genome shotgun (WGS) entry which is preliminary data.</text>
</comment>
<gene>
    <name evidence="3" type="ORF">BCR34DRAFT_643442</name>
</gene>
<evidence type="ECO:0000313" key="3">
    <source>
        <dbReference type="EMBL" id="ORY15260.1"/>
    </source>
</evidence>
<evidence type="ECO:0000259" key="2">
    <source>
        <dbReference type="PROSITE" id="PS50157"/>
    </source>
</evidence>
<dbReference type="AlphaFoldDB" id="A0A1Y1ZYJ9"/>
<evidence type="ECO:0000313" key="4">
    <source>
        <dbReference type="Proteomes" id="UP000193144"/>
    </source>
</evidence>
<dbReference type="PROSITE" id="PS50157">
    <property type="entry name" value="ZINC_FINGER_C2H2_2"/>
    <property type="match status" value="1"/>
</dbReference>
<dbReference type="OrthoDB" id="6105938at2759"/>